<evidence type="ECO:0000313" key="3">
    <source>
        <dbReference type="Proteomes" id="UP000032266"/>
    </source>
</evidence>
<evidence type="ECO:0000313" key="2">
    <source>
        <dbReference type="EMBL" id="AJQ92199.1"/>
    </source>
</evidence>
<keyword evidence="1" id="KW-0472">Membrane</keyword>
<protein>
    <submittedName>
        <fullName evidence="2">Uncharacterized protein</fullName>
    </submittedName>
</protein>
<keyword evidence="1" id="KW-0812">Transmembrane</keyword>
<evidence type="ECO:0000256" key="1">
    <source>
        <dbReference type="SAM" id="Phobius"/>
    </source>
</evidence>
<feature type="transmembrane region" description="Helical" evidence="1">
    <location>
        <begin position="12"/>
        <end position="34"/>
    </location>
</feature>
<gene>
    <name evidence="2" type="ORF">YC6258_00143</name>
</gene>
<proteinExistence type="predicted"/>
<dbReference type="EMBL" id="CP007142">
    <property type="protein sequence ID" value="AJQ92199.1"/>
    <property type="molecule type" value="Genomic_DNA"/>
</dbReference>
<dbReference type="Proteomes" id="UP000032266">
    <property type="component" value="Chromosome"/>
</dbReference>
<dbReference type="KEGG" id="gsn:YC6258_00143"/>
<keyword evidence="3" id="KW-1185">Reference proteome</keyword>
<accession>A0A0C5VPL9</accession>
<keyword evidence="1" id="KW-1133">Transmembrane helix</keyword>
<dbReference type="AlphaFoldDB" id="A0A0C5VPL9"/>
<reference evidence="2 3" key="1">
    <citation type="submission" date="2014-01" db="EMBL/GenBank/DDBJ databases">
        <title>Full genme sequencing of cellulolytic bacterium Gynuella sunshinyii YC6258T gen. nov., sp. nov.</title>
        <authorList>
            <person name="Khan H."/>
            <person name="Chung E.J."/>
            <person name="Chung Y.R."/>
        </authorList>
    </citation>
    <scope>NUCLEOTIDE SEQUENCE [LARGE SCALE GENOMIC DNA]</scope>
    <source>
        <strain evidence="2 3">YC6258</strain>
    </source>
</reference>
<organism evidence="2 3">
    <name type="scientific">Gynuella sunshinyii YC6258</name>
    <dbReference type="NCBI Taxonomy" id="1445510"/>
    <lineage>
        <taxon>Bacteria</taxon>
        <taxon>Pseudomonadati</taxon>
        <taxon>Pseudomonadota</taxon>
        <taxon>Gammaproteobacteria</taxon>
        <taxon>Oceanospirillales</taxon>
        <taxon>Saccharospirillaceae</taxon>
        <taxon>Gynuella</taxon>
    </lineage>
</organism>
<dbReference type="STRING" id="1445510.YC6258_00143"/>
<dbReference type="HOGENOM" id="CLU_3344197_0_0_6"/>
<sequence length="37" mass="4111">MGVYHQALFASFLGDLLIFLDLNFLKIAATVILMSSH</sequence>
<name>A0A0C5VPL9_9GAMM</name>